<keyword evidence="10" id="KW-0378">Hydrolase</keyword>
<keyword evidence="14 16" id="KW-0472">Membrane</keyword>
<evidence type="ECO:0000256" key="11">
    <source>
        <dbReference type="ARBA" id="ARBA00022837"/>
    </source>
</evidence>
<evidence type="ECO:0000259" key="17">
    <source>
        <dbReference type="PROSITE" id="PS50830"/>
    </source>
</evidence>
<dbReference type="FunFam" id="2.40.50.90:FF:000029">
    <property type="entry name" value="Probable endonuclease lcl3"/>
    <property type="match status" value="1"/>
</dbReference>
<keyword evidence="8" id="KW-0479">Metal-binding</keyword>
<dbReference type="InterPro" id="IPR016071">
    <property type="entry name" value="Staphylococal_nuclease_OB-fold"/>
</dbReference>
<dbReference type="PROSITE" id="PS50830">
    <property type="entry name" value="TNASE_3"/>
    <property type="match status" value="1"/>
</dbReference>
<dbReference type="OrthoDB" id="430293at2759"/>
<evidence type="ECO:0000256" key="2">
    <source>
        <dbReference type="ARBA" id="ARBA00004173"/>
    </source>
</evidence>
<name>A0A0G2FSY7_9PEZI</name>
<dbReference type="PANTHER" id="PTHR12302">
    <property type="entry name" value="EBNA2 BINDING PROTEIN P100"/>
    <property type="match status" value="1"/>
</dbReference>
<evidence type="ECO:0000256" key="16">
    <source>
        <dbReference type="SAM" id="Phobius"/>
    </source>
</evidence>
<sequence>MPWPWASSPSSGDKEGKSPGSSVSTVSWNESLDVKDWDHYKDPRTWVPAFVITTVLLGGLKLYRTYLRRVPSVNYVLPHHYHKRTLFGRVTSVGDGDGFHLYHTPGGRLAGWGWLRPIPTDKKKLKGQTIPIRLAGIDAPEGAHFGRPAQPYASEALQWLQSSILNRYVRAHVYKRDQYERVVATIYLRRFLFFRRDIGLEMLRCGLATTYEAKTGVEFGGESMERKYRDAAAEAKRRNLGLWSALAGKSKGWFGLGKPEGRSEQPFETPRQYKERMRDAEKAENGEAK</sequence>
<keyword evidence="19" id="KW-1185">Reference proteome</keyword>
<dbReference type="STRING" id="1214573.A0A0G2FSY7"/>
<evidence type="ECO:0000256" key="9">
    <source>
        <dbReference type="ARBA" id="ARBA00022759"/>
    </source>
</evidence>
<evidence type="ECO:0000313" key="19">
    <source>
        <dbReference type="Proteomes" id="UP000034680"/>
    </source>
</evidence>
<dbReference type="Pfam" id="PF00565">
    <property type="entry name" value="SNase"/>
    <property type="match status" value="1"/>
</dbReference>
<keyword evidence="11" id="KW-0106">Calcium</keyword>
<keyword evidence="9" id="KW-0255">Endonuclease</keyword>
<evidence type="ECO:0000256" key="13">
    <source>
        <dbReference type="ARBA" id="ARBA00023128"/>
    </source>
</evidence>
<evidence type="ECO:0000256" key="8">
    <source>
        <dbReference type="ARBA" id="ARBA00022723"/>
    </source>
</evidence>
<dbReference type="GO" id="GO:0005739">
    <property type="term" value="C:mitochondrion"/>
    <property type="evidence" value="ECO:0007669"/>
    <property type="project" value="UniProtKB-SubCell"/>
</dbReference>
<comment type="caution">
    <text evidence="18">The sequence shown here is derived from an EMBL/GenBank/DDBJ whole genome shotgun (WGS) entry which is preliminary data.</text>
</comment>
<keyword evidence="7" id="KW-0540">Nuclease</keyword>
<accession>A0A0G2FSY7</accession>
<dbReference type="Gene3D" id="2.40.50.90">
    <property type="match status" value="1"/>
</dbReference>
<keyword evidence="6 16" id="KW-0812">Transmembrane</keyword>
<evidence type="ECO:0000256" key="12">
    <source>
        <dbReference type="ARBA" id="ARBA00022989"/>
    </source>
</evidence>
<feature type="compositionally biased region" description="Basic and acidic residues" evidence="15">
    <location>
        <begin position="259"/>
        <end position="289"/>
    </location>
</feature>
<evidence type="ECO:0000256" key="7">
    <source>
        <dbReference type="ARBA" id="ARBA00022722"/>
    </source>
</evidence>
<evidence type="ECO:0000313" key="18">
    <source>
        <dbReference type="EMBL" id="KKY37069.1"/>
    </source>
</evidence>
<protein>
    <recommendedName>
        <fullName evidence="4">Probable endonuclease LCL3</fullName>
    </recommendedName>
    <alternativeName>
        <fullName evidence="5">Probable endonuclease lcl3</fullName>
    </alternativeName>
</protein>
<evidence type="ECO:0000256" key="5">
    <source>
        <dbReference type="ARBA" id="ARBA00014651"/>
    </source>
</evidence>
<evidence type="ECO:0000256" key="15">
    <source>
        <dbReference type="SAM" id="MobiDB-lite"/>
    </source>
</evidence>
<reference evidence="18 19" key="2">
    <citation type="submission" date="2015-05" db="EMBL/GenBank/DDBJ databases">
        <authorList>
            <person name="Morales-Cruz A."/>
            <person name="Amrine K.C."/>
            <person name="Cantu D."/>
        </authorList>
    </citation>
    <scope>NUCLEOTIDE SEQUENCE [LARGE SCALE GENOMIC DNA]</scope>
    <source>
        <strain evidence="18">DA912</strain>
    </source>
</reference>
<dbReference type="Proteomes" id="UP000034680">
    <property type="component" value="Unassembled WGS sequence"/>
</dbReference>
<keyword evidence="13" id="KW-0496">Mitochondrion</keyword>
<evidence type="ECO:0000256" key="14">
    <source>
        <dbReference type="ARBA" id="ARBA00023136"/>
    </source>
</evidence>
<dbReference type="GO" id="GO:0016020">
    <property type="term" value="C:membrane"/>
    <property type="evidence" value="ECO:0007669"/>
    <property type="project" value="UniProtKB-SubCell"/>
</dbReference>
<dbReference type="GO" id="GO:0004519">
    <property type="term" value="F:endonuclease activity"/>
    <property type="evidence" value="ECO:0007669"/>
    <property type="project" value="UniProtKB-KW"/>
</dbReference>
<dbReference type="AlphaFoldDB" id="A0A0G2FSY7"/>
<comment type="subcellular location">
    <subcellularLocation>
        <location evidence="1">Membrane</location>
        <topology evidence="1">Single-pass membrane protein</topology>
    </subcellularLocation>
    <subcellularLocation>
        <location evidence="2">Mitochondrion</location>
    </subcellularLocation>
</comment>
<proteinExistence type="inferred from homology"/>
<evidence type="ECO:0000256" key="3">
    <source>
        <dbReference type="ARBA" id="ARBA00005435"/>
    </source>
</evidence>
<evidence type="ECO:0000256" key="4">
    <source>
        <dbReference type="ARBA" id="ARBA00013404"/>
    </source>
</evidence>
<evidence type="ECO:0000256" key="1">
    <source>
        <dbReference type="ARBA" id="ARBA00004167"/>
    </source>
</evidence>
<feature type="region of interest" description="Disordered" evidence="15">
    <location>
        <begin position="1"/>
        <end position="25"/>
    </location>
</feature>
<comment type="similarity">
    <text evidence="3">Belongs to the LCL3 family.</text>
</comment>
<keyword evidence="12 16" id="KW-1133">Transmembrane helix</keyword>
<gene>
    <name evidence="18" type="ORF">UCDDA912_g02972</name>
</gene>
<feature type="domain" description="TNase-like" evidence="17">
    <location>
        <begin position="84"/>
        <end position="245"/>
    </location>
</feature>
<dbReference type="InterPro" id="IPR035437">
    <property type="entry name" value="SNase_OB-fold_sf"/>
</dbReference>
<evidence type="ECO:0000256" key="10">
    <source>
        <dbReference type="ARBA" id="ARBA00022801"/>
    </source>
</evidence>
<dbReference type="SUPFAM" id="SSF50199">
    <property type="entry name" value="Staphylococcal nuclease"/>
    <property type="match status" value="1"/>
</dbReference>
<organism evidence="18 19">
    <name type="scientific">Diaporthe ampelina</name>
    <dbReference type="NCBI Taxonomy" id="1214573"/>
    <lineage>
        <taxon>Eukaryota</taxon>
        <taxon>Fungi</taxon>
        <taxon>Dikarya</taxon>
        <taxon>Ascomycota</taxon>
        <taxon>Pezizomycotina</taxon>
        <taxon>Sordariomycetes</taxon>
        <taxon>Sordariomycetidae</taxon>
        <taxon>Diaporthales</taxon>
        <taxon>Diaporthaceae</taxon>
        <taxon>Diaporthe</taxon>
    </lineage>
</organism>
<evidence type="ECO:0000256" key="6">
    <source>
        <dbReference type="ARBA" id="ARBA00022692"/>
    </source>
</evidence>
<dbReference type="PANTHER" id="PTHR12302:SF3">
    <property type="entry name" value="SERINE_THREONINE-PROTEIN KINASE 31"/>
    <property type="match status" value="1"/>
</dbReference>
<reference evidence="18 19" key="1">
    <citation type="submission" date="2015-05" db="EMBL/GenBank/DDBJ databases">
        <title>Distinctive expansion of gene families associated with plant cell wall degradation and secondary metabolism in the genomes of grapevine trunk pathogens.</title>
        <authorList>
            <person name="Lawrence D.P."/>
            <person name="Travadon R."/>
            <person name="Rolshausen P.E."/>
            <person name="Baumgartner K."/>
        </authorList>
    </citation>
    <scope>NUCLEOTIDE SEQUENCE [LARGE SCALE GENOMIC DNA]</scope>
    <source>
        <strain evidence="18">DA912</strain>
    </source>
</reference>
<dbReference type="EMBL" id="LCUC01000098">
    <property type="protein sequence ID" value="KKY37069.1"/>
    <property type="molecule type" value="Genomic_DNA"/>
</dbReference>
<feature type="region of interest" description="Disordered" evidence="15">
    <location>
        <begin position="252"/>
        <end position="289"/>
    </location>
</feature>
<feature type="transmembrane region" description="Helical" evidence="16">
    <location>
        <begin position="45"/>
        <end position="63"/>
    </location>
</feature>
<dbReference type="GO" id="GO:0046872">
    <property type="term" value="F:metal ion binding"/>
    <property type="evidence" value="ECO:0007669"/>
    <property type="project" value="UniProtKB-KW"/>
</dbReference>
<dbReference type="SMART" id="SM00318">
    <property type="entry name" value="SNc"/>
    <property type="match status" value="1"/>
</dbReference>
<dbReference type="GO" id="GO:0016787">
    <property type="term" value="F:hydrolase activity"/>
    <property type="evidence" value="ECO:0007669"/>
    <property type="project" value="UniProtKB-KW"/>
</dbReference>